<dbReference type="Proteomes" id="UP001303373">
    <property type="component" value="Chromosome 9"/>
</dbReference>
<dbReference type="Pfam" id="PF12350">
    <property type="entry name" value="CTK3_C"/>
    <property type="match status" value="1"/>
</dbReference>
<dbReference type="GO" id="GO:0070692">
    <property type="term" value="C:CTDK-1 complex"/>
    <property type="evidence" value="ECO:0007669"/>
    <property type="project" value="InterPro"/>
</dbReference>
<feature type="compositionally biased region" description="Low complexity" evidence="1">
    <location>
        <begin position="219"/>
        <end position="228"/>
    </location>
</feature>
<dbReference type="Pfam" id="PF12243">
    <property type="entry name" value="CTK3"/>
    <property type="match status" value="1"/>
</dbReference>
<dbReference type="Gene3D" id="1.25.40.90">
    <property type="match status" value="1"/>
</dbReference>
<dbReference type="PANTHER" id="PTHR28291:SF1">
    <property type="entry name" value="CTD KINASE SUBUNIT GAMMA"/>
    <property type="match status" value="1"/>
</dbReference>
<keyword evidence="4" id="KW-1185">Reference proteome</keyword>
<evidence type="ECO:0000259" key="2">
    <source>
        <dbReference type="PROSITE" id="PS51391"/>
    </source>
</evidence>
<accession>A0AAQ3M7U8</accession>
<feature type="domain" description="CID" evidence="2">
    <location>
        <begin position="74"/>
        <end position="209"/>
    </location>
</feature>
<dbReference type="InterPro" id="IPR006569">
    <property type="entry name" value="CID_dom"/>
</dbReference>
<feature type="region of interest" description="Disordered" evidence="1">
    <location>
        <begin position="207"/>
        <end position="260"/>
    </location>
</feature>
<gene>
    <name evidence="3" type="ORF">R9X50_00583600</name>
</gene>
<dbReference type="InterPro" id="IPR042326">
    <property type="entry name" value="Ctk3"/>
</dbReference>
<dbReference type="InterPro" id="IPR024637">
    <property type="entry name" value="Ctk3_C"/>
</dbReference>
<dbReference type="GO" id="GO:0032786">
    <property type="term" value="P:positive regulation of DNA-templated transcription, elongation"/>
    <property type="evidence" value="ECO:0007669"/>
    <property type="project" value="InterPro"/>
</dbReference>
<dbReference type="InterPro" id="IPR024638">
    <property type="entry name" value="Ctk3_N"/>
</dbReference>
<dbReference type="FunFam" id="1.25.40.90:FF:000032">
    <property type="entry name" value="CTD kinase subunit gamma"/>
    <property type="match status" value="1"/>
</dbReference>
<keyword evidence="3" id="KW-0808">Transferase</keyword>
<protein>
    <submittedName>
        <fullName evidence="3">CTD kinase subunit gamma CTK3-domain-containing protein</fullName>
    </submittedName>
</protein>
<dbReference type="InterPro" id="IPR008942">
    <property type="entry name" value="ENTH_VHS"/>
</dbReference>
<dbReference type="PROSITE" id="PS51391">
    <property type="entry name" value="CID"/>
    <property type="match status" value="1"/>
</dbReference>
<name>A0AAQ3M7U8_9PEZI</name>
<organism evidence="3 4">
    <name type="scientific">Acrodontium crateriforme</name>
    <dbReference type="NCBI Taxonomy" id="150365"/>
    <lineage>
        <taxon>Eukaryota</taxon>
        <taxon>Fungi</taxon>
        <taxon>Dikarya</taxon>
        <taxon>Ascomycota</taxon>
        <taxon>Pezizomycotina</taxon>
        <taxon>Dothideomycetes</taxon>
        <taxon>Dothideomycetidae</taxon>
        <taxon>Mycosphaerellales</taxon>
        <taxon>Teratosphaeriaceae</taxon>
        <taxon>Acrodontium</taxon>
    </lineage>
</organism>
<dbReference type="GO" id="GO:0045943">
    <property type="term" value="P:positive regulation of transcription by RNA polymerase I"/>
    <property type="evidence" value="ECO:0007669"/>
    <property type="project" value="TreeGrafter"/>
</dbReference>
<evidence type="ECO:0000256" key="1">
    <source>
        <dbReference type="SAM" id="MobiDB-lite"/>
    </source>
</evidence>
<keyword evidence="3" id="KW-0418">Kinase</keyword>
<reference evidence="3 4" key="1">
    <citation type="submission" date="2023-11" db="EMBL/GenBank/DDBJ databases">
        <title>An acidophilic fungus is an integral part of prey digestion in a carnivorous sundew plant.</title>
        <authorList>
            <person name="Tsai I.J."/>
        </authorList>
    </citation>
    <scope>NUCLEOTIDE SEQUENCE [LARGE SCALE GENOMIC DNA]</scope>
    <source>
        <strain evidence="3">169a</strain>
    </source>
</reference>
<evidence type="ECO:0000313" key="3">
    <source>
        <dbReference type="EMBL" id="WPH02964.1"/>
    </source>
</evidence>
<proteinExistence type="predicted"/>
<sequence>MFGDGRSRRVNSLRVKSRVPHKRHMLEQLHFQPTEYATTHHRVRLANTQPTQRLIYDFFRPRTSSLHQPLTMADPFEVRMRFTSQLQHLNASTASAIKAANYALKYAEFSDDLHSCILEQLERNNMNNRANIMYFLPALCDTAKAHSEPAYVRMMERDILRIIDLVAPDDGSGAANVKVVRKVLAQLQQKAFLMPQTVTELEECISSRDGANGEPSSPPTAASMAAAAVGGESGNLDGSVSAARSTPHSTTGAKDQPVGTGIRLDKRQIEQRIEEDRERHKRAREGIWAIPQQTGNPALADDAEFEKMWDEISDVGEDDFVRAREESEERRRCLEFEEV</sequence>
<dbReference type="PANTHER" id="PTHR28291">
    <property type="entry name" value="CTD KINASE SUBUNIT GAMMA"/>
    <property type="match status" value="1"/>
</dbReference>
<evidence type="ECO:0000313" key="4">
    <source>
        <dbReference type="Proteomes" id="UP001303373"/>
    </source>
</evidence>
<dbReference type="GO" id="GO:0016301">
    <property type="term" value="F:kinase activity"/>
    <property type="evidence" value="ECO:0007669"/>
    <property type="project" value="UniProtKB-KW"/>
</dbReference>
<dbReference type="EMBL" id="CP138588">
    <property type="protein sequence ID" value="WPH02964.1"/>
    <property type="molecule type" value="Genomic_DNA"/>
</dbReference>
<dbReference type="AlphaFoldDB" id="A0AAQ3M7U8"/>
<feature type="compositionally biased region" description="Polar residues" evidence="1">
    <location>
        <begin position="236"/>
        <end position="253"/>
    </location>
</feature>